<dbReference type="EMBL" id="JBGBPQ010000006">
    <property type="protein sequence ID" value="KAL1523133.1"/>
    <property type="molecule type" value="Genomic_DNA"/>
</dbReference>
<dbReference type="PANTHER" id="PTHR10091:SF0">
    <property type="entry name" value="GALACTOSE MUTAROTASE"/>
    <property type="match status" value="1"/>
</dbReference>
<dbReference type="NCBIfam" id="NF008277">
    <property type="entry name" value="PRK11055.1"/>
    <property type="match status" value="1"/>
</dbReference>
<dbReference type="InterPro" id="IPR008183">
    <property type="entry name" value="Aldose_1/G6P_1-epimerase"/>
</dbReference>
<comment type="pathway">
    <text evidence="1 5">Carbohydrate metabolism; hexose metabolism.</text>
</comment>
<protein>
    <recommendedName>
        <fullName evidence="5">Aldose 1-epimerase</fullName>
        <ecNumber evidence="5">5.1.3.3</ecNumber>
    </recommendedName>
</protein>
<dbReference type="CDD" id="cd09019">
    <property type="entry name" value="galactose_mutarotase_like"/>
    <property type="match status" value="1"/>
</dbReference>
<feature type="binding site" evidence="8">
    <location>
        <begin position="200"/>
        <end position="202"/>
    </location>
    <ligand>
        <name>beta-D-galactose</name>
        <dbReference type="ChEBI" id="CHEBI:27667"/>
    </ligand>
</feature>
<dbReference type="SUPFAM" id="SSF74650">
    <property type="entry name" value="Galactose mutarotase-like"/>
    <property type="match status" value="1"/>
</dbReference>
<keyword evidence="4 5" id="KW-0119">Carbohydrate metabolism</keyword>
<gene>
    <name evidence="10" type="ORF">AB1Y20_018088</name>
</gene>
<dbReference type="GO" id="GO:0030246">
    <property type="term" value="F:carbohydrate binding"/>
    <property type="evidence" value="ECO:0007669"/>
    <property type="project" value="InterPro"/>
</dbReference>
<evidence type="ECO:0000256" key="4">
    <source>
        <dbReference type="ARBA" id="ARBA00023277"/>
    </source>
</evidence>
<evidence type="ECO:0000256" key="8">
    <source>
        <dbReference type="PIRSR" id="PIRSR005096-3"/>
    </source>
</evidence>
<evidence type="ECO:0000256" key="7">
    <source>
        <dbReference type="PIRSR" id="PIRSR005096-2"/>
    </source>
</evidence>
<evidence type="ECO:0000256" key="2">
    <source>
        <dbReference type="ARBA" id="ARBA00006206"/>
    </source>
</evidence>
<dbReference type="InterPro" id="IPR011013">
    <property type="entry name" value="Gal_mutarotase_sf_dom"/>
</dbReference>
<keyword evidence="9" id="KW-1133">Transmembrane helix</keyword>
<dbReference type="EC" id="5.1.3.3" evidence="5"/>
<evidence type="ECO:0000256" key="1">
    <source>
        <dbReference type="ARBA" id="ARBA00005028"/>
    </source>
</evidence>
<keyword evidence="9" id="KW-0472">Membrane</keyword>
<feature type="active site" description="Proton acceptor" evidence="6">
    <location>
        <position position="349"/>
    </location>
</feature>
<comment type="caution">
    <text evidence="10">The sequence shown here is derived from an EMBL/GenBank/DDBJ whole genome shotgun (WGS) entry which is preliminary data.</text>
</comment>
<sequence>MGSGEKPAGALLSRRLKWLLLALLLAAGYFLLFFDPSYDRPIILRNAAGAEAHILLTGAVIQRLLVPDRHGKLDDVVLGHDSEAAYRASPYFGAVVGRVANRIANATFELDGETYTLATNEAGMPGSLHGGRRGFDKVRWKVKARSNDFVLLEYTSPDGEEGYPGAVDLLVRYEVSPRSELVFEVSARTTKPTPINIAQHSYFNLGGHGSGGVLSHELTLHHATHVLPIDAHRVPTGELLAVQDGPFDFLSPRPIGRRIDAVDGPGWRAGYDHAFVLHRAADAIRRGARLEPPATPRLAATLYHRATGRVMEVHTTLPALQLYTSNFLDGTIVGKGGAAYHKYAGVCLETEGFPDAVHHPHFPSVVLRPGQLFNHRTLYAFSTRAAKARSFFNSAP</sequence>
<evidence type="ECO:0000256" key="5">
    <source>
        <dbReference type="PIRNR" id="PIRNR005096"/>
    </source>
</evidence>
<dbReference type="Proteomes" id="UP001515480">
    <property type="component" value="Unassembled WGS sequence"/>
</dbReference>
<keyword evidence="11" id="KW-1185">Reference proteome</keyword>
<keyword evidence="3 5" id="KW-0413">Isomerase</keyword>
<reference evidence="10 11" key="1">
    <citation type="journal article" date="2024" name="Science">
        <title>Giant polyketide synthase enzymes in the biosynthesis of giant marine polyether toxins.</title>
        <authorList>
            <person name="Fallon T.R."/>
            <person name="Shende V.V."/>
            <person name="Wierzbicki I.H."/>
            <person name="Pendleton A.L."/>
            <person name="Watervoot N.F."/>
            <person name="Auber R.P."/>
            <person name="Gonzalez D.J."/>
            <person name="Wisecaver J.H."/>
            <person name="Moore B.S."/>
        </authorList>
    </citation>
    <scope>NUCLEOTIDE SEQUENCE [LARGE SCALE GENOMIC DNA]</scope>
    <source>
        <strain evidence="10 11">12B1</strain>
    </source>
</reference>
<dbReference type="Pfam" id="PF01263">
    <property type="entry name" value="Aldose_epim"/>
    <property type="match status" value="1"/>
</dbReference>
<keyword evidence="9" id="KW-0812">Transmembrane</keyword>
<feature type="active site" description="Proton donor" evidence="6">
    <location>
        <position position="200"/>
    </location>
</feature>
<comment type="similarity">
    <text evidence="2 5">Belongs to the aldose epimerase family.</text>
</comment>
<dbReference type="InterPro" id="IPR014718">
    <property type="entry name" value="GH-type_carb-bd"/>
</dbReference>
<evidence type="ECO:0000256" key="9">
    <source>
        <dbReference type="SAM" id="Phobius"/>
    </source>
</evidence>
<dbReference type="GO" id="GO:0004034">
    <property type="term" value="F:aldose 1-epimerase activity"/>
    <property type="evidence" value="ECO:0007669"/>
    <property type="project" value="UniProtKB-EC"/>
</dbReference>
<organism evidence="10 11">
    <name type="scientific">Prymnesium parvum</name>
    <name type="common">Toxic golden alga</name>
    <dbReference type="NCBI Taxonomy" id="97485"/>
    <lineage>
        <taxon>Eukaryota</taxon>
        <taxon>Haptista</taxon>
        <taxon>Haptophyta</taxon>
        <taxon>Prymnesiophyceae</taxon>
        <taxon>Prymnesiales</taxon>
        <taxon>Prymnesiaceae</taxon>
        <taxon>Prymnesium</taxon>
    </lineage>
</organism>
<evidence type="ECO:0000256" key="6">
    <source>
        <dbReference type="PIRSR" id="PIRSR005096-1"/>
    </source>
</evidence>
<dbReference type="InterPro" id="IPR015443">
    <property type="entry name" value="Aldose_1-epimerase"/>
</dbReference>
<accession>A0AB34JQY1</accession>
<feature type="binding site" evidence="8">
    <location>
        <begin position="101"/>
        <end position="102"/>
    </location>
    <ligand>
        <name>beta-D-galactose</name>
        <dbReference type="ChEBI" id="CHEBI:27667"/>
    </ligand>
</feature>
<name>A0AB34JQY1_PRYPA</name>
<dbReference type="PIRSF" id="PIRSF005096">
    <property type="entry name" value="GALM"/>
    <property type="match status" value="1"/>
</dbReference>
<evidence type="ECO:0000256" key="3">
    <source>
        <dbReference type="ARBA" id="ARBA00023235"/>
    </source>
</evidence>
<proteinExistence type="inferred from homology"/>
<dbReference type="PANTHER" id="PTHR10091">
    <property type="entry name" value="ALDOSE-1-EPIMERASE"/>
    <property type="match status" value="1"/>
</dbReference>
<evidence type="ECO:0000313" key="11">
    <source>
        <dbReference type="Proteomes" id="UP001515480"/>
    </source>
</evidence>
<comment type="catalytic activity">
    <reaction evidence="5">
        <text>alpha-D-glucose = beta-D-glucose</text>
        <dbReference type="Rhea" id="RHEA:10264"/>
        <dbReference type="ChEBI" id="CHEBI:15903"/>
        <dbReference type="ChEBI" id="CHEBI:17925"/>
        <dbReference type="EC" id="5.1.3.3"/>
    </reaction>
</comment>
<feature type="transmembrane region" description="Helical" evidence="9">
    <location>
        <begin position="16"/>
        <end position="34"/>
    </location>
</feature>
<dbReference type="AlphaFoldDB" id="A0AB34JQY1"/>
<dbReference type="InterPro" id="IPR047215">
    <property type="entry name" value="Galactose_mutarotase-like"/>
</dbReference>
<feature type="binding site" evidence="7">
    <location>
        <position position="272"/>
    </location>
    <ligand>
        <name>beta-D-galactose</name>
        <dbReference type="ChEBI" id="CHEBI:27667"/>
    </ligand>
</feature>
<dbReference type="GO" id="GO:0033499">
    <property type="term" value="P:galactose catabolic process via UDP-galactose, Leloir pathway"/>
    <property type="evidence" value="ECO:0007669"/>
    <property type="project" value="TreeGrafter"/>
</dbReference>
<dbReference type="Gene3D" id="2.70.98.10">
    <property type="match status" value="1"/>
</dbReference>
<dbReference type="GO" id="GO:0006006">
    <property type="term" value="P:glucose metabolic process"/>
    <property type="evidence" value="ECO:0007669"/>
    <property type="project" value="TreeGrafter"/>
</dbReference>
<evidence type="ECO:0000313" key="10">
    <source>
        <dbReference type="EMBL" id="KAL1523133.1"/>
    </source>
</evidence>